<accession>A0A2T5JGD4</accession>
<dbReference type="OrthoDB" id="9768177at2"/>
<evidence type="ECO:0000256" key="4">
    <source>
        <dbReference type="ARBA" id="ARBA00022692"/>
    </source>
</evidence>
<keyword evidence="2 8" id="KW-0813">Transport</keyword>
<dbReference type="Pfam" id="PF00593">
    <property type="entry name" value="TonB_dep_Rec_b-barrel"/>
    <property type="match status" value="1"/>
</dbReference>
<dbReference type="SUPFAM" id="SSF49464">
    <property type="entry name" value="Carboxypeptidase regulatory domain-like"/>
    <property type="match status" value="1"/>
</dbReference>
<dbReference type="InterPro" id="IPR036942">
    <property type="entry name" value="Beta-barrel_TonB_sf"/>
</dbReference>
<protein>
    <submittedName>
        <fullName evidence="13">Iron complex outermembrane receptor protein</fullName>
    </submittedName>
</protein>
<keyword evidence="7 8" id="KW-0998">Cell outer membrane</keyword>
<sequence>MRNKILQKCMLLFALLLMSGLTFAQTGSITGKVVDEHQQPLPGATVVLQGSTIGTTTDANGVFRISNVKRGTYNLVASFISYNSLTKSVTLSGATVAVDFDLQPASKALNEIVVIGYGTVRKTDLTGSVANVTAKDFNQGANTTPEQLIQGKVPGVSIISNSGAPGSGSTIRIRGGASISGSNNPLIVIDGVPIDNTRNPDGTSRISGVADPLSLINPNDIESFSILKDASAAAIYGNRASNGVIIITTKKGQSGKPVITFSAQASMSKLPKEASVLSASQFRSFVAAHDSSGFYTKFLGNANTDWQKEIYQTAYSTDDNVGVSGTTGILPYRVSVGFTDQNGILKTSSLQRNTANINLSPSLFDKHLKINFNASGAHVHQRFANESAISSAVFMNPTVPVYSGNSNYGGYWQWLDPNNSPTYLKLNTPKNPVGLLNQEDNRSDVYRLISNLQLDYRFHFLPDLHANVNFAYDGTRGQGHDNISDSSATNYRKSYLDSNKVYHGGKRSIYKQTSANKLFEGYLSYDKQIKSINSHINVIAGYSYQDVAVTVFNYPGYFYDGAQTPNSTPNYAYSLDENKLQSYYGRLIYSYADKYLLTATIRRDGSSKFDKSGRYGTFPSVALGWKISEEDFLKNNPVLSNLKLRVEYGVTGNQDGIGNYDYLADYTLSGKTGSYQLGNTYYQGYRPSPYYPGRTWEQTATANVGFDYGFLEDRITGSIDYFHRKTTHLLAVINQPAGTNFSNQITGNVGDMTNSGVEFSINGQVIKQQDLSWNVGFNVTYNRNKVTSLPGVSYPGIADGAISGGTGSKIETSFTGYPVHSFYVLQQVYNAAGQPIENLFVDRNGDGTINASDLYFYKSPDPKFYFGFSSDVNYKKWNAGFVARANLGNYAYNNIASNAGVVASMLQSVSGGFVNNGSTAVLKSNLTGNTSNDRLSDYYIENASFLRMDNVHIGYNVGKLFNGSADLKISANVNNVFLITKYSGVDPEIANGVDNNFYPRPRTFVLGLNLSVR</sequence>
<dbReference type="InterPro" id="IPR000531">
    <property type="entry name" value="Beta-barrel_TonB"/>
</dbReference>
<feature type="signal peptide" evidence="10">
    <location>
        <begin position="1"/>
        <end position="24"/>
    </location>
</feature>
<keyword evidence="3 8" id="KW-1134">Transmembrane beta strand</keyword>
<keyword evidence="14" id="KW-1185">Reference proteome</keyword>
<gene>
    <name evidence="13" type="ORF">C8P68_101712</name>
</gene>
<name>A0A2T5JGD4_9SPHI</name>
<comment type="subcellular location">
    <subcellularLocation>
        <location evidence="1 8">Cell outer membrane</location>
        <topology evidence="1 8">Multi-pass membrane protein</topology>
    </subcellularLocation>
</comment>
<evidence type="ECO:0000256" key="10">
    <source>
        <dbReference type="SAM" id="SignalP"/>
    </source>
</evidence>
<comment type="caution">
    <text evidence="13">The sequence shown here is derived from an EMBL/GenBank/DDBJ whole genome shotgun (WGS) entry which is preliminary data.</text>
</comment>
<evidence type="ECO:0000313" key="14">
    <source>
        <dbReference type="Proteomes" id="UP000244168"/>
    </source>
</evidence>
<feature type="chain" id="PRO_5015604926" evidence="10">
    <location>
        <begin position="25"/>
        <end position="1013"/>
    </location>
</feature>
<dbReference type="InterPro" id="IPR037066">
    <property type="entry name" value="Plug_dom_sf"/>
</dbReference>
<dbReference type="InterPro" id="IPR039426">
    <property type="entry name" value="TonB-dep_rcpt-like"/>
</dbReference>
<dbReference type="Gene3D" id="2.40.170.20">
    <property type="entry name" value="TonB-dependent receptor, beta-barrel domain"/>
    <property type="match status" value="1"/>
</dbReference>
<evidence type="ECO:0000256" key="8">
    <source>
        <dbReference type="PROSITE-ProRule" id="PRU01360"/>
    </source>
</evidence>
<evidence type="ECO:0000259" key="12">
    <source>
        <dbReference type="Pfam" id="PF07715"/>
    </source>
</evidence>
<dbReference type="AlphaFoldDB" id="A0A2T5JGD4"/>
<dbReference type="InterPro" id="IPR023996">
    <property type="entry name" value="TonB-dep_OMP_SusC/RagA"/>
</dbReference>
<dbReference type="Gene3D" id="2.170.130.10">
    <property type="entry name" value="TonB-dependent receptor, plug domain"/>
    <property type="match status" value="1"/>
</dbReference>
<dbReference type="RefSeq" id="WP_107826860.1">
    <property type="nucleotide sequence ID" value="NZ_CP160205.1"/>
</dbReference>
<proteinExistence type="inferred from homology"/>
<keyword evidence="13" id="KW-0675">Receptor</keyword>
<comment type="similarity">
    <text evidence="8 9">Belongs to the TonB-dependent receptor family.</text>
</comment>
<dbReference type="SUPFAM" id="SSF56935">
    <property type="entry name" value="Porins"/>
    <property type="match status" value="1"/>
</dbReference>
<evidence type="ECO:0000256" key="9">
    <source>
        <dbReference type="RuleBase" id="RU003357"/>
    </source>
</evidence>
<evidence type="ECO:0000256" key="3">
    <source>
        <dbReference type="ARBA" id="ARBA00022452"/>
    </source>
</evidence>
<dbReference type="NCBIfam" id="TIGR04056">
    <property type="entry name" value="OMP_RagA_SusC"/>
    <property type="match status" value="1"/>
</dbReference>
<dbReference type="GO" id="GO:0009279">
    <property type="term" value="C:cell outer membrane"/>
    <property type="evidence" value="ECO:0007669"/>
    <property type="project" value="UniProtKB-SubCell"/>
</dbReference>
<dbReference type="NCBIfam" id="TIGR04057">
    <property type="entry name" value="SusC_RagA_signa"/>
    <property type="match status" value="1"/>
</dbReference>
<dbReference type="InterPro" id="IPR008969">
    <property type="entry name" value="CarboxyPept-like_regulatory"/>
</dbReference>
<dbReference type="PROSITE" id="PS00018">
    <property type="entry name" value="EF_HAND_1"/>
    <property type="match status" value="1"/>
</dbReference>
<evidence type="ECO:0000256" key="1">
    <source>
        <dbReference type="ARBA" id="ARBA00004571"/>
    </source>
</evidence>
<keyword evidence="6 8" id="KW-0472">Membrane</keyword>
<evidence type="ECO:0000256" key="5">
    <source>
        <dbReference type="ARBA" id="ARBA00023077"/>
    </source>
</evidence>
<dbReference type="FunFam" id="2.170.130.10:FF:000008">
    <property type="entry name" value="SusC/RagA family TonB-linked outer membrane protein"/>
    <property type="match status" value="1"/>
</dbReference>
<reference evidence="13 14" key="1">
    <citation type="submission" date="2018-04" db="EMBL/GenBank/DDBJ databases">
        <title>Genomic Encyclopedia of Archaeal and Bacterial Type Strains, Phase II (KMG-II): from individual species to whole genera.</title>
        <authorList>
            <person name="Goeker M."/>
        </authorList>
    </citation>
    <scope>NUCLEOTIDE SEQUENCE [LARGE SCALE GENOMIC DNA]</scope>
    <source>
        <strain evidence="13 14">DSM 26809</strain>
    </source>
</reference>
<keyword evidence="10" id="KW-0732">Signal</keyword>
<feature type="domain" description="TonB-dependent receptor-like beta-barrel" evidence="11">
    <location>
        <begin position="404"/>
        <end position="976"/>
    </location>
</feature>
<evidence type="ECO:0000259" key="11">
    <source>
        <dbReference type="Pfam" id="PF00593"/>
    </source>
</evidence>
<dbReference type="Pfam" id="PF13715">
    <property type="entry name" value="CarbopepD_reg_2"/>
    <property type="match status" value="1"/>
</dbReference>
<organism evidence="13 14">
    <name type="scientific">Mucilaginibacter yixingensis</name>
    <dbReference type="NCBI Taxonomy" id="1295612"/>
    <lineage>
        <taxon>Bacteria</taxon>
        <taxon>Pseudomonadati</taxon>
        <taxon>Bacteroidota</taxon>
        <taxon>Sphingobacteriia</taxon>
        <taxon>Sphingobacteriales</taxon>
        <taxon>Sphingobacteriaceae</taxon>
        <taxon>Mucilaginibacter</taxon>
    </lineage>
</organism>
<evidence type="ECO:0000256" key="7">
    <source>
        <dbReference type="ARBA" id="ARBA00023237"/>
    </source>
</evidence>
<keyword evidence="5 9" id="KW-0798">TonB box</keyword>
<dbReference type="Pfam" id="PF07715">
    <property type="entry name" value="Plug"/>
    <property type="match status" value="1"/>
</dbReference>
<dbReference type="InterPro" id="IPR012910">
    <property type="entry name" value="Plug_dom"/>
</dbReference>
<keyword evidence="4 8" id="KW-0812">Transmembrane</keyword>
<evidence type="ECO:0000256" key="6">
    <source>
        <dbReference type="ARBA" id="ARBA00023136"/>
    </source>
</evidence>
<dbReference type="InterPro" id="IPR023997">
    <property type="entry name" value="TonB-dep_OMP_SusC/RagA_CS"/>
</dbReference>
<feature type="domain" description="TonB-dependent receptor plug" evidence="12">
    <location>
        <begin position="122"/>
        <end position="244"/>
    </location>
</feature>
<dbReference type="EMBL" id="QAOQ01000001">
    <property type="protein sequence ID" value="PTR01478.1"/>
    <property type="molecule type" value="Genomic_DNA"/>
</dbReference>
<evidence type="ECO:0000313" key="13">
    <source>
        <dbReference type="EMBL" id="PTR01478.1"/>
    </source>
</evidence>
<dbReference type="PROSITE" id="PS52016">
    <property type="entry name" value="TONB_DEPENDENT_REC_3"/>
    <property type="match status" value="1"/>
</dbReference>
<dbReference type="Proteomes" id="UP000244168">
    <property type="component" value="Unassembled WGS sequence"/>
</dbReference>
<evidence type="ECO:0000256" key="2">
    <source>
        <dbReference type="ARBA" id="ARBA00022448"/>
    </source>
</evidence>
<dbReference type="Gene3D" id="2.60.40.1120">
    <property type="entry name" value="Carboxypeptidase-like, regulatory domain"/>
    <property type="match status" value="1"/>
</dbReference>
<dbReference type="InterPro" id="IPR018247">
    <property type="entry name" value="EF_Hand_1_Ca_BS"/>
</dbReference>